<dbReference type="InterPro" id="IPR021333">
    <property type="entry name" value="DUF2946"/>
</dbReference>
<gene>
    <name evidence="1" type="ORF">SAMN06265368_0707</name>
</gene>
<dbReference type="EMBL" id="OBEL01000001">
    <property type="protein sequence ID" value="SNZ07191.1"/>
    <property type="molecule type" value="Genomic_DNA"/>
</dbReference>
<reference evidence="1 2" key="1">
    <citation type="submission" date="2017-09" db="EMBL/GenBank/DDBJ databases">
        <authorList>
            <person name="Ehlers B."/>
            <person name="Leendertz F.H."/>
        </authorList>
    </citation>
    <scope>NUCLEOTIDE SEQUENCE [LARGE SCALE GENOMIC DNA]</scope>
    <source>
        <strain evidence="1 2">DSM 18289</strain>
    </source>
</reference>
<evidence type="ECO:0000313" key="1">
    <source>
        <dbReference type="EMBL" id="SNZ07191.1"/>
    </source>
</evidence>
<organism evidence="1 2">
    <name type="scientific">Cohaesibacter gelatinilyticus</name>
    <dbReference type="NCBI Taxonomy" id="372072"/>
    <lineage>
        <taxon>Bacteria</taxon>
        <taxon>Pseudomonadati</taxon>
        <taxon>Pseudomonadota</taxon>
        <taxon>Alphaproteobacteria</taxon>
        <taxon>Hyphomicrobiales</taxon>
        <taxon>Cohaesibacteraceae</taxon>
    </lineage>
</organism>
<name>A0A285NHQ0_9HYPH</name>
<protein>
    <recommendedName>
        <fullName evidence="3">DUF2946 domain-containing protein</fullName>
    </recommendedName>
</protein>
<dbReference type="Pfam" id="PF11162">
    <property type="entry name" value="DUF2946"/>
    <property type="match status" value="1"/>
</dbReference>
<keyword evidence="2" id="KW-1185">Reference proteome</keyword>
<proteinExistence type="predicted"/>
<accession>A0A285NHQ0</accession>
<dbReference type="Proteomes" id="UP000219439">
    <property type="component" value="Unassembled WGS sequence"/>
</dbReference>
<evidence type="ECO:0000313" key="2">
    <source>
        <dbReference type="Proteomes" id="UP000219439"/>
    </source>
</evidence>
<dbReference type="AlphaFoldDB" id="A0A285NHQ0"/>
<sequence>MFDLKKTFKMMHFSLSLKKGDGLHAFALALVLFALTLRAALPLGLAVTVNEDGIPLVICQQVATVANLMADEDGEEQPVNTAYKCPYCMVLSADGAPLANLLETPATPDWVAFLTLKPLKRERIVHAAPTLSDNLGRDPPKYA</sequence>
<evidence type="ECO:0008006" key="3">
    <source>
        <dbReference type="Google" id="ProtNLM"/>
    </source>
</evidence>